<evidence type="ECO:0000313" key="1">
    <source>
        <dbReference type="EMBL" id="SPD21515.1"/>
    </source>
</evidence>
<organism evidence="1">
    <name type="scientific">Fagus sylvatica</name>
    <name type="common">Beechnut</name>
    <dbReference type="NCBI Taxonomy" id="28930"/>
    <lineage>
        <taxon>Eukaryota</taxon>
        <taxon>Viridiplantae</taxon>
        <taxon>Streptophyta</taxon>
        <taxon>Embryophyta</taxon>
        <taxon>Tracheophyta</taxon>
        <taxon>Spermatophyta</taxon>
        <taxon>Magnoliopsida</taxon>
        <taxon>eudicotyledons</taxon>
        <taxon>Gunneridae</taxon>
        <taxon>Pentapetalae</taxon>
        <taxon>rosids</taxon>
        <taxon>fabids</taxon>
        <taxon>Fagales</taxon>
        <taxon>Fagaceae</taxon>
        <taxon>Fagus</taxon>
    </lineage>
</organism>
<sequence length="67" mass="7613">MPQMTKQIHRVDLEIWSKLTEEGHGEEAVRELTRLEQISRSPIWLWVSGFCDFVCGGGLQGCGCSEF</sequence>
<dbReference type="EMBL" id="OIVN01005224">
    <property type="protein sequence ID" value="SPD21515.1"/>
    <property type="molecule type" value="Genomic_DNA"/>
</dbReference>
<name>A0A2N9IB53_FAGSY</name>
<proteinExistence type="predicted"/>
<reference evidence="1" key="1">
    <citation type="submission" date="2018-02" db="EMBL/GenBank/DDBJ databases">
        <authorList>
            <person name="Cohen D.B."/>
            <person name="Kent A.D."/>
        </authorList>
    </citation>
    <scope>NUCLEOTIDE SEQUENCE</scope>
</reference>
<protein>
    <submittedName>
        <fullName evidence="1">Uncharacterized protein</fullName>
    </submittedName>
</protein>
<gene>
    <name evidence="1" type="ORF">FSB_LOCUS49397</name>
</gene>
<accession>A0A2N9IB53</accession>
<dbReference type="AlphaFoldDB" id="A0A2N9IB53"/>